<dbReference type="Pfam" id="PF13560">
    <property type="entry name" value="HTH_31"/>
    <property type="match status" value="1"/>
</dbReference>
<dbReference type="PROSITE" id="PS50943">
    <property type="entry name" value="HTH_CROC1"/>
    <property type="match status" value="1"/>
</dbReference>
<evidence type="ECO:0000313" key="2">
    <source>
        <dbReference type="EMBL" id="MBE1492468.1"/>
    </source>
</evidence>
<proteinExistence type="predicted"/>
<evidence type="ECO:0000259" key="1">
    <source>
        <dbReference type="PROSITE" id="PS50943"/>
    </source>
</evidence>
<dbReference type="Pfam" id="PF19054">
    <property type="entry name" value="DUF5753"/>
    <property type="match status" value="1"/>
</dbReference>
<dbReference type="Gene3D" id="1.10.260.40">
    <property type="entry name" value="lambda repressor-like DNA-binding domains"/>
    <property type="match status" value="1"/>
</dbReference>
<keyword evidence="3" id="KW-1185">Reference proteome</keyword>
<evidence type="ECO:0000313" key="3">
    <source>
        <dbReference type="Proteomes" id="UP000649753"/>
    </source>
</evidence>
<sequence length="267" mass="29756">MERPAMLEHFAEELRLARTKRDMSQAELAEASNYSAAMIAKVEACERRPSLDLARRCDTIFGTDGLFERIQRKIGRETVVGYFREWAAVEQEAKALRGFQPTYVPGLLQTEAYARAVLASSGLLTPEETEQQVVTRLNRQEILTRASPPLLTFVMDESALRRAIGGPAVMREQLLHLVKVGTALPRVRIHVVPASAGAYAGLDGPFVIATPPVGEQVVYFEGHIHGQMVDRPDQVQHMLDVWDSVRGEALPHQQSMELIAEVAETWT</sequence>
<dbReference type="AlphaFoldDB" id="A0A927MD12"/>
<comment type="caution">
    <text evidence="2">The sequence shown here is derived from an EMBL/GenBank/DDBJ whole genome shotgun (WGS) entry which is preliminary data.</text>
</comment>
<dbReference type="GO" id="GO:0003677">
    <property type="term" value="F:DNA binding"/>
    <property type="evidence" value="ECO:0007669"/>
    <property type="project" value="InterPro"/>
</dbReference>
<dbReference type="InterPro" id="IPR001387">
    <property type="entry name" value="Cro/C1-type_HTH"/>
</dbReference>
<protein>
    <submittedName>
        <fullName evidence="2">Transcriptional regulator with XRE-family HTH domain</fullName>
    </submittedName>
</protein>
<gene>
    <name evidence="2" type="ORF">H4W31_008106</name>
</gene>
<reference evidence="2" key="1">
    <citation type="submission" date="2020-10" db="EMBL/GenBank/DDBJ databases">
        <title>Sequencing the genomes of 1000 actinobacteria strains.</title>
        <authorList>
            <person name="Klenk H.-P."/>
        </authorList>
    </citation>
    <scope>NUCLEOTIDE SEQUENCE</scope>
    <source>
        <strain evidence="2">DSM 46832</strain>
    </source>
</reference>
<name>A0A927MD12_9ACTN</name>
<dbReference type="InterPro" id="IPR010982">
    <property type="entry name" value="Lambda_DNA-bd_dom_sf"/>
</dbReference>
<dbReference type="SMART" id="SM00530">
    <property type="entry name" value="HTH_XRE"/>
    <property type="match status" value="1"/>
</dbReference>
<organism evidence="2 3">
    <name type="scientific">Plantactinospora soyae</name>
    <dbReference type="NCBI Taxonomy" id="1544732"/>
    <lineage>
        <taxon>Bacteria</taxon>
        <taxon>Bacillati</taxon>
        <taxon>Actinomycetota</taxon>
        <taxon>Actinomycetes</taxon>
        <taxon>Micromonosporales</taxon>
        <taxon>Micromonosporaceae</taxon>
        <taxon>Plantactinospora</taxon>
    </lineage>
</organism>
<dbReference type="EMBL" id="JADBEB010000001">
    <property type="protein sequence ID" value="MBE1492468.1"/>
    <property type="molecule type" value="Genomic_DNA"/>
</dbReference>
<accession>A0A927MD12</accession>
<dbReference type="Proteomes" id="UP000649753">
    <property type="component" value="Unassembled WGS sequence"/>
</dbReference>
<dbReference type="RefSeq" id="WP_318783669.1">
    <property type="nucleotide sequence ID" value="NZ_JADBEB010000001.1"/>
</dbReference>
<feature type="domain" description="HTH cro/C1-type" evidence="1">
    <location>
        <begin position="14"/>
        <end position="66"/>
    </location>
</feature>
<dbReference type="InterPro" id="IPR043917">
    <property type="entry name" value="DUF5753"/>
</dbReference>
<dbReference type="SUPFAM" id="SSF47413">
    <property type="entry name" value="lambda repressor-like DNA-binding domains"/>
    <property type="match status" value="1"/>
</dbReference>
<dbReference type="CDD" id="cd00093">
    <property type="entry name" value="HTH_XRE"/>
    <property type="match status" value="1"/>
</dbReference>